<dbReference type="InterPro" id="IPR012341">
    <property type="entry name" value="6hp_glycosidase-like_sf"/>
</dbReference>
<dbReference type="InterPro" id="IPR035396">
    <property type="entry name" value="Bac_rhamnosid6H"/>
</dbReference>
<dbReference type="EC" id="3.2.1.40" evidence="2"/>
<evidence type="ECO:0000256" key="3">
    <source>
        <dbReference type="ARBA" id="ARBA00022801"/>
    </source>
</evidence>
<proteinExistence type="predicted"/>
<dbReference type="Pfam" id="PF17389">
    <property type="entry name" value="Bac_rhamnosid6H"/>
    <property type="match status" value="1"/>
</dbReference>
<dbReference type="InterPro" id="IPR035398">
    <property type="entry name" value="Bac_rhamnosid_C"/>
</dbReference>
<feature type="domain" description="Alpha-L-rhamnosidase six-hairpin glycosidase" evidence="6">
    <location>
        <begin position="598"/>
        <end position="928"/>
    </location>
</feature>
<dbReference type="InterPro" id="IPR013783">
    <property type="entry name" value="Ig-like_fold"/>
</dbReference>
<dbReference type="InterPro" id="IPR016007">
    <property type="entry name" value="Alpha_rhamnosid"/>
</dbReference>
<dbReference type="EMBL" id="JACIJH010000002">
    <property type="protein sequence ID" value="MBB5705706.1"/>
    <property type="molecule type" value="Genomic_DNA"/>
</dbReference>
<dbReference type="Pfam" id="PF25788">
    <property type="entry name" value="Ig_Rha78A_N"/>
    <property type="match status" value="1"/>
</dbReference>
<dbReference type="GO" id="GO:0030596">
    <property type="term" value="F:alpha-L-rhamnosidase activity"/>
    <property type="evidence" value="ECO:0007669"/>
    <property type="project" value="UniProtKB-EC"/>
</dbReference>
<feature type="domain" description="Bacterial alpha-L-rhamnosidase N-terminal" evidence="5">
    <location>
        <begin position="303"/>
        <end position="472"/>
    </location>
</feature>
<dbReference type="SUPFAM" id="SSF48208">
    <property type="entry name" value="Six-hairpin glycosidases"/>
    <property type="match status" value="1"/>
</dbReference>
<organism evidence="8 9">
    <name type="scientific">Sphingopyxis panaciterrulae</name>
    <dbReference type="NCBI Taxonomy" id="462372"/>
    <lineage>
        <taxon>Bacteria</taxon>
        <taxon>Pseudomonadati</taxon>
        <taxon>Pseudomonadota</taxon>
        <taxon>Alphaproteobacteria</taxon>
        <taxon>Sphingomonadales</taxon>
        <taxon>Sphingomonadaceae</taxon>
        <taxon>Sphingopyxis</taxon>
    </lineage>
</organism>
<dbReference type="AlphaFoldDB" id="A0A7W9ERB1"/>
<dbReference type="InterPro" id="IPR008928">
    <property type="entry name" value="6-hairpin_glycosidase_sf"/>
</dbReference>
<dbReference type="PANTHER" id="PTHR33307:SF6">
    <property type="entry name" value="ALPHA-RHAMNOSIDASE (EUROFUNG)-RELATED"/>
    <property type="match status" value="1"/>
</dbReference>
<dbReference type="InterPro" id="IPR008902">
    <property type="entry name" value="Rhamnosid_concanavalin"/>
</dbReference>
<dbReference type="InterPro" id="IPR013737">
    <property type="entry name" value="Bac_rhamnosid_N"/>
</dbReference>
<feature type="domain" description="Alpha-L-rhamnosidase C-terminal" evidence="7">
    <location>
        <begin position="931"/>
        <end position="998"/>
    </location>
</feature>
<dbReference type="Pfam" id="PF17390">
    <property type="entry name" value="Bac_rhamnosid_C"/>
    <property type="match status" value="1"/>
</dbReference>
<evidence type="ECO:0000259" key="7">
    <source>
        <dbReference type="Pfam" id="PF17390"/>
    </source>
</evidence>
<evidence type="ECO:0000259" key="4">
    <source>
        <dbReference type="Pfam" id="PF05592"/>
    </source>
</evidence>
<evidence type="ECO:0000256" key="1">
    <source>
        <dbReference type="ARBA" id="ARBA00001445"/>
    </source>
</evidence>
<dbReference type="Pfam" id="PF08531">
    <property type="entry name" value="Bac_rhamnosid_N"/>
    <property type="match status" value="1"/>
</dbReference>
<protein>
    <recommendedName>
        <fullName evidence="2">alpha-L-rhamnosidase</fullName>
        <ecNumber evidence="2">3.2.1.40</ecNumber>
    </recommendedName>
</protein>
<name>A0A7W9ERB1_9SPHN</name>
<dbReference type="Gene3D" id="2.60.120.260">
    <property type="entry name" value="Galactose-binding domain-like"/>
    <property type="match status" value="3"/>
</dbReference>
<gene>
    <name evidence="8" type="ORF">FHR21_001039</name>
</gene>
<keyword evidence="9" id="KW-1185">Reference proteome</keyword>
<sequence length="1035" mass="112471">MRVVDLRAEHVTGLLGTEEARPRLSWRIESDARGAVQTHYRIRAAASPEALAADDLLWDSGRVASGALLDIAWDGPALAAMQRVWWDVEVNDAARSDPAWFETGLLAPEDWRGDWIEAEDTLAAADRAAGVRWMWSDTALDPRPHAFRLDFDAPADLVRAELLVSGKDHLRGVWVNGAPSPLDRPFGWDTHLPFWGTLTAFEGKVTPGRNSLCALVEADTEGFFPVDGGAFAALVRLHRTDGRIDRIATAAFRVAPDPAPGWTDPDFDAGGWAPVVASTAWAQGDPRPSEPAMLLRTAFTAAKPVAAARLYATALGAYEARINGQRVSDAVLAPETTVAKSHILYQCHDVTALIAEGENLLGAIVGDGWYASPFGWRIERYGFGPAPRRFRAQLRIDYADGSREWVATGPDWMIAPSPILKSELYDGETYDARAEHPGWDRPGFDASDWAPARVGAAPAARLVAQTSPAIERMGMRRARSVSEPSPGRFVFDFGQNLSGWARIRARGPAGTTITAQFAELLAPDGTADLANLRLARATDRFTLAGTGGAETFEPHFTYHGFRYVEVTGYPGTPSADDIEAVVVHSACREVGGMDFPDAPLLQAIWQNALWSQRSNFVTVPTDCPQRDERMGWMGDIQVFLDAAAFTMEVDPFIRRFLREARAAQRADGAYPIVVPQPLSFPDVVTAGWSEAGIILPWMLWQRYGDTAVIDENWDAMEAWMAFVARVNPDNVWRHERGLDLGDWLSVDAVKPDDETTPRALCATAYWAWSAELMAAMADATGRAADAARYRTLRQAIGTAFAAEFVSADGVCGNGSQTSQTLSLHMRLVPPALRGAAADILAANIRARGMTLSTGFLGTPYLLDVLADAGKPDEVAGLLLQTGYPSWGYMVAKGATTMWERWNGDTGDLAMNSYNHYAFGAVVGFFYRRLAGIAPAAPGFRRIAARPLWLPAVGRVAARFDSPLGPIAAATEGDADGLTRFTLSVPAGTVAEVELPPRDWREGDRPLADHPDVRALARDAGGVRFEVGSGRYDFAV</sequence>
<evidence type="ECO:0000313" key="9">
    <source>
        <dbReference type="Proteomes" id="UP000537161"/>
    </source>
</evidence>
<dbReference type="PANTHER" id="PTHR33307">
    <property type="entry name" value="ALPHA-RHAMNOSIDASE (EUROFUNG)"/>
    <property type="match status" value="1"/>
</dbReference>
<evidence type="ECO:0000313" key="8">
    <source>
        <dbReference type="EMBL" id="MBB5705706.1"/>
    </source>
</evidence>
<accession>A0A7W9ERB1</accession>
<dbReference type="Gene3D" id="2.60.40.10">
    <property type="entry name" value="Immunoglobulins"/>
    <property type="match status" value="1"/>
</dbReference>
<reference evidence="8 9" key="1">
    <citation type="submission" date="2020-08" db="EMBL/GenBank/DDBJ databases">
        <title>Genomic Encyclopedia of Type Strains, Phase IV (KMG-IV): sequencing the most valuable type-strain genomes for metagenomic binning, comparative biology and taxonomic classification.</title>
        <authorList>
            <person name="Goeker M."/>
        </authorList>
    </citation>
    <scope>NUCLEOTIDE SEQUENCE [LARGE SCALE GENOMIC DNA]</scope>
    <source>
        <strain evidence="8 9">DSM 27163</strain>
    </source>
</reference>
<dbReference type="Gene3D" id="1.50.10.10">
    <property type="match status" value="1"/>
</dbReference>
<dbReference type="PIRSF" id="PIRSF010631">
    <property type="entry name" value="A-rhamnsds"/>
    <property type="match status" value="1"/>
</dbReference>
<dbReference type="Pfam" id="PF05592">
    <property type="entry name" value="Bac_rhamnosid"/>
    <property type="match status" value="1"/>
</dbReference>
<dbReference type="GO" id="GO:0005975">
    <property type="term" value="P:carbohydrate metabolic process"/>
    <property type="evidence" value="ECO:0007669"/>
    <property type="project" value="InterPro"/>
</dbReference>
<comment type="caution">
    <text evidence="8">The sequence shown here is derived from an EMBL/GenBank/DDBJ whole genome shotgun (WGS) entry which is preliminary data.</text>
</comment>
<comment type="catalytic activity">
    <reaction evidence="1">
        <text>Hydrolysis of terminal non-reducing alpha-L-rhamnose residues in alpha-L-rhamnosides.</text>
        <dbReference type="EC" id="3.2.1.40"/>
    </reaction>
</comment>
<evidence type="ECO:0000256" key="2">
    <source>
        <dbReference type="ARBA" id="ARBA00012652"/>
    </source>
</evidence>
<dbReference type="Gene3D" id="2.60.420.10">
    <property type="entry name" value="Maltose phosphorylase, domain 3"/>
    <property type="match status" value="1"/>
</dbReference>
<dbReference type="Proteomes" id="UP000537161">
    <property type="component" value="Unassembled WGS sequence"/>
</dbReference>
<feature type="domain" description="Alpha-L-rhamnosidase concanavalin-like" evidence="4">
    <location>
        <begin position="485"/>
        <end position="584"/>
    </location>
</feature>
<evidence type="ECO:0000259" key="6">
    <source>
        <dbReference type="Pfam" id="PF17389"/>
    </source>
</evidence>
<evidence type="ECO:0000259" key="5">
    <source>
        <dbReference type="Pfam" id="PF08531"/>
    </source>
</evidence>
<keyword evidence="3 8" id="KW-0378">Hydrolase</keyword>
<keyword evidence="8" id="KW-0326">Glycosidase</keyword>